<evidence type="ECO:0000256" key="1">
    <source>
        <dbReference type="SAM" id="Phobius"/>
    </source>
</evidence>
<sequence length="60" mass="6858">MNARAVTIQPFATAGRSERHADPDLLDILATVHFWRLRAVEFTLLSLIVFWLCFAIACRL</sequence>
<evidence type="ECO:0000313" key="3">
    <source>
        <dbReference type="Proteomes" id="UP001227095"/>
    </source>
</evidence>
<keyword evidence="1" id="KW-0472">Membrane</keyword>
<keyword evidence="1" id="KW-0812">Transmembrane</keyword>
<dbReference type="Proteomes" id="UP001227095">
    <property type="component" value="Chromosome"/>
</dbReference>
<evidence type="ECO:0000313" key="2">
    <source>
        <dbReference type="EMBL" id="WGI68641.1"/>
    </source>
</evidence>
<accession>A0ABY8M256</accession>
<name>A0ABY8M256_9HYPH</name>
<reference evidence="2 3" key="1">
    <citation type="submission" date="2023-04" db="EMBL/GenBank/DDBJ databases">
        <title>Neorhizobium petrolearium OS53, complete genome.</title>
        <authorList>
            <person name="Yu T."/>
        </authorList>
    </citation>
    <scope>NUCLEOTIDE SEQUENCE [LARGE SCALE GENOMIC DNA]</scope>
    <source>
        <strain evidence="2 3">OS53</strain>
    </source>
</reference>
<dbReference type="EMBL" id="CP123000">
    <property type="protein sequence ID" value="WGI68641.1"/>
    <property type="molecule type" value="Genomic_DNA"/>
</dbReference>
<proteinExistence type="predicted"/>
<gene>
    <name evidence="2" type="ORF">QEO92_00640</name>
</gene>
<organism evidence="2 3">
    <name type="scientific">Neorhizobium petrolearium</name>
    <dbReference type="NCBI Taxonomy" id="515361"/>
    <lineage>
        <taxon>Bacteria</taxon>
        <taxon>Pseudomonadati</taxon>
        <taxon>Pseudomonadota</taxon>
        <taxon>Alphaproteobacteria</taxon>
        <taxon>Hyphomicrobiales</taxon>
        <taxon>Rhizobiaceae</taxon>
        <taxon>Rhizobium/Agrobacterium group</taxon>
        <taxon>Neorhizobium</taxon>
    </lineage>
</organism>
<keyword evidence="3" id="KW-1185">Reference proteome</keyword>
<keyword evidence="1" id="KW-1133">Transmembrane helix</keyword>
<protein>
    <submittedName>
        <fullName evidence="2">Uncharacterized protein</fullName>
    </submittedName>
</protein>
<feature type="transmembrane region" description="Helical" evidence="1">
    <location>
        <begin position="39"/>
        <end position="58"/>
    </location>
</feature>
<dbReference type="RefSeq" id="WP_227701802.1">
    <property type="nucleotide sequence ID" value="NZ_CP123000.1"/>
</dbReference>